<dbReference type="InterPro" id="IPR012938">
    <property type="entry name" value="Glc/Sorbosone_DH"/>
</dbReference>
<dbReference type="PANTHER" id="PTHR19328">
    <property type="entry name" value="HEDGEHOG-INTERACTING PROTEIN"/>
    <property type="match status" value="1"/>
</dbReference>
<gene>
    <name evidence="2" type="ORF">I8J30_08270</name>
</gene>
<dbReference type="Pfam" id="PF07995">
    <property type="entry name" value="GSDH"/>
    <property type="match status" value="1"/>
</dbReference>
<feature type="domain" description="Glucose/Sorbosone dehydrogenase" evidence="1">
    <location>
        <begin position="77"/>
        <end position="399"/>
    </location>
</feature>
<accession>A0ABS5CAI3</accession>
<dbReference type="InterPro" id="IPR011041">
    <property type="entry name" value="Quinoprot_gluc/sorb_DH_b-prop"/>
</dbReference>
<proteinExistence type="predicted"/>
<dbReference type="Proteomes" id="UP000673394">
    <property type="component" value="Unassembled WGS sequence"/>
</dbReference>
<dbReference type="Gene3D" id="2.120.10.30">
    <property type="entry name" value="TolB, C-terminal domain"/>
    <property type="match status" value="1"/>
</dbReference>
<dbReference type="SUPFAM" id="SSF50952">
    <property type="entry name" value="Soluble quinoprotein glucose dehydrogenase"/>
    <property type="match status" value="1"/>
</dbReference>
<reference evidence="2 3" key="1">
    <citation type="submission" date="2021-04" db="EMBL/GenBank/DDBJ databases">
        <title>Paenibacillus sp. DLE-14 whole genome sequence.</title>
        <authorList>
            <person name="Ham Y.J."/>
        </authorList>
    </citation>
    <scope>NUCLEOTIDE SEQUENCE [LARGE SCALE GENOMIC DNA]</scope>
    <source>
        <strain evidence="2 3">DLE-14</strain>
    </source>
</reference>
<dbReference type="InterPro" id="IPR011042">
    <property type="entry name" value="6-blade_b-propeller_TolB-like"/>
</dbReference>
<name>A0ABS5CAI3_9BACL</name>
<protein>
    <submittedName>
        <fullName evidence="2">PQQ-dependent sugar dehydrogenase</fullName>
    </submittedName>
</protein>
<dbReference type="EMBL" id="JAGKSP010000002">
    <property type="protein sequence ID" value="MBP3962697.1"/>
    <property type="molecule type" value="Genomic_DNA"/>
</dbReference>
<sequence length="402" mass="43303">MGTWPRGISAAVWLLGLCLLLTACKGNEESAVMPSNESGQASSDVEKPVALEAVVPEGTLDNPVGMVSEYGVTAALRNKGFVIEQPGQVVMLDLANPSTEPQVVLDIRDRVYSDGNEQGLLGLAFHPKKPGVAYVNYTTKTHTVIARFVMKDPGNPEIFDPASEVKLLTYEQPFSNHKGGQLAFGPDGYLYIAAGDGGSGGDPHGNGQNKQSLLGKVLRIDVNTGVNGKHYSIPADNPFAGGSGAPEIYAFGLRNPWRFSFDTVTGKLWAADVGQDRLEEINLIENGGNYGWNVMEGNLCFKPKEGCKKEGLIEPIFTYGRDQGVSITGGFVYRGKALPELIGWYVYADYAMGTIWALRQSEDGSVENKVLLESDHLITSFGVDADGELYICSQKGSLLRLS</sequence>
<comment type="caution">
    <text evidence="2">The sequence shown here is derived from an EMBL/GenBank/DDBJ whole genome shotgun (WGS) entry which is preliminary data.</text>
</comment>
<evidence type="ECO:0000259" key="1">
    <source>
        <dbReference type="Pfam" id="PF07995"/>
    </source>
</evidence>
<dbReference type="RefSeq" id="WP_210657084.1">
    <property type="nucleotide sequence ID" value="NZ_JAGKSP010000002.1"/>
</dbReference>
<evidence type="ECO:0000313" key="2">
    <source>
        <dbReference type="EMBL" id="MBP3962697.1"/>
    </source>
</evidence>
<keyword evidence="3" id="KW-1185">Reference proteome</keyword>
<evidence type="ECO:0000313" key="3">
    <source>
        <dbReference type="Proteomes" id="UP000673394"/>
    </source>
</evidence>
<dbReference type="PROSITE" id="PS51257">
    <property type="entry name" value="PROKAR_LIPOPROTEIN"/>
    <property type="match status" value="1"/>
</dbReference>
<dbReference type="PANTHER" id="PTHR19328:SF75">
    <property type="entry name" value="ALDOSE SUGAR DEHYDROGENASE YLII"/>
    <property type="match status" value="1"/>
</dbReference>
<organism evidence="2 3">
    <name type="scientific">Paenibacillus lignilyticus</name>
    <dbReference type="NCBI Taxonomy" id="1172615"/>
    <lineage>
        <taxon>Bacteria</taxon>
        <taxon>Bacillati</taxon>
        <taxon>Bacillota</taxon>
        <taxon>Bacilli</taxon>
        <taxon>Bacillales</taxon>
        <taxon>Paenibacillaceae</taxon>
        <taxon>Paenibacillus</taxon>
    </lineage>
</organism>